<gene>
    <name evidence="3" type="ORF">SDC9_136343</name>
</gene>
<dbReference type="AlphaFoldDB" id="A0A645DJ13"/>
<organism evidence="3">
    <name type="scientific">bioreactor metagenome</name>
    <dbReference type="NCBI Taxonomy" id="1076179"/>
    <lineage>
        <taxon>unclassified sequences</taxon>
        <taxon>metagenomes</taxon>
        <taxon>ecological metagenomes</taxon>
    </lineage>
</organism>
<dbReference type="InterPro" id="IPR018247">
    <property type="entry name" value="EF_Hand_1_Ca_BS"/>
</dbReference>
<feature type="domain" description="Penicillin-binding protein transpeptidase" evidence="2">
    <location>
        <begin position="1"/>
        <end position="127"/>
    </location>
</feature>
<dbReference type="Gene3D" id="3.40.710.10">
    <property type="entry name" value="DD-peptidase/beta-lactamase superfamily"/>
    <property type="match status" value="1"/>
</dbReference>
<feature type="compositionally biased region" description="Low complexity" evidence="1">
    <location>
        <begin position="211"/>
        <end position="248"/>
    </location>
</feature>
<dbReference type="InterPro" id="IPR012338">
    <property type="entry name" value="Beta-lactam/transpept-like"/>
</dbReference>
<protein>
    <recommendedName>
        <fullName evidence="2">Penicillin-binding protein transpeptidase domain-containing protein</fullName>
    </recommendedName>
</protein>
<dbReference type="GO" id="GO:0008658">
    <property type="term" value="F:penicillin binding"/>
    <property type="evidence" value="ECO:0007669"/>
    <property type="project" value="InterPro"/>
</dbReference>
<comment type="caution">
    <text evidence="3">The sequence shown here is derived from an EMBL/GenBank/DDBJ whole genome shotgun (WGS) entry which is preliminary data.</text>
</comment>
<dbReference type="PROSITE" id="PS00018">
    <property type="entry name" value="EF_HAND_1"/>
    <property type="match status" value="1"/>
</dbReference>
<dbReference type="PANTHER" id="PTHR30627">
    <property type="entry name" value="PEPTIDOGLYCAN D,D-TRANSPEPTIDASE"/>
    <property type="match status" value="1"/>
</dbReference>
<dbReference type="InterPro" id="IPR001460">
    <property type="entry name" value="PCN-bd_Tpept"/>
</dbReference>
<proteinExistence type="predicted"/>
<dbReference type="Pfam" id="PF00905">
    <property type="entry name" value="Transpeptidase"/>
    <property type="match status" value="1"/>
</dbReference>
<dbReference type="SUPFAM" id="SSF56601">
    <property type="entry name" value="beta-lactamase/transpeptidase-like"/>
    <property type="match status" value="1"/>
</dbReference>
<dbReference type="GO" id="GO:0005886">
    <property type="term" value="C:plasma membrane"/>
    <property type="evidence" value="ECO:0007669"/>
    <property type="project" value="TreeGrafter"/>
</dbReference>
<dbReference type="PANTHER" id="PTHR30627:SF24">
    <property type="entry name" value="PENICILLIN-BINDING PROTEIN 4B"/>
    <property type="match status" value="1"/>
</dbReference>
<feature type="region of interest" description="Disordered" evidence="1">
    <location>
        <begin position="133"/>
        <end position="269"/>
    </location>
</feature>
<feature type="compositionally biased region" description="Polar residues" evidence="1">
    <location>
        <begin position="192"/>
        <end position="204"/>
    </location>
</feature>
<name>A0A645DJ13_9ZZZZ</name>
<reference evidence="3" key="1">
    <citation type="submission" date="2019-08" db="EMBL/GenBank/DDBJ databases">
        <authorList>
            <person name="Kucharzyk K."/>
            <person name="Murdoch R.W."/>
            <person name="Higgins S."/>
            <person name="Loffler F."/>
        </authorList>
    </citation>
    <scope>NUCLEOTIDE SEQUENCE</scope>
</reference>
<evidence type="ECO:0000259" key="2">
    <source>
        <dbReference type="Pfam" id="PF00905"/>
    </source>
</evidence>
<accession>A0A645DJ13</accession>
<evidence type="ECO:0000313" key="3">
    <source>
        <dbReference type="EMBL" id="MPM89235.1"/>
    </source>
</evidence>
<evidence type="ECO:0000256" key="1">
    <source>
        <dbReference type="SAM" id="MobiDB-lite"/>
    </source>
</evidence>
<dbReference type="GO" id="GO:0071972">
    <property type="term" value="F:peptidoglycan L,D-transpeptidase activity"/>
    <property type="evidence" value="ECO:0007669"/>
    <property type="project" value="TreeGrafter"/>
</dbReference>
<dbReference type="EMBL" id="VSSQ01036698">
    <property type="protein sequence ID" value="MPM89235.1"/>
    <property type="molecule type" value="Genomic_DNA"/>
</dbReference>
<sequence>MAMLISSVANDGKMMQPYMVEKIIDSTGTAVSTTVPKVYSTVMTAEEADRLTQMLVEVVNRGTGTAAKLKGYQAAGKTGTAENENENDHSWFVGFASTDNPQVAVAVILENVSGSERATPIGARLMKAVLDKNNSGSINKNDYTYKTNPVTPEETENDQVNSDTNIVDDAVTPEDDYVIGGDANVKPEDSGQGDNPETGNSGDQTAPPDSGTENGENAENNTENNNTENNNTENNNTENNNGTTEGNGSNAVPNEYIDSGGHELPLIDK</sequence>
<dbReference type="InterPro" id="IPR050515">
    <property type="entry name" value="Beta-lactam/transpept"/>
</dbReference>
<dbReference type="GO" id="GO:0071555">
    <property type="term" value="P:cell wall organization"/>
    <property type="evidence" value="ECO:0007669"/>
    <property type="project" value="TreeGrafter"/>
</dbReference>
<feature type="compositionally biased region" description="Polar residues" evidence="1">
    <location>
        <begin position="133"/>
        <end position="150"/>
    </location>
</feature>